<organism evidence="2">
    <name type="scientific">freshwater metagenome</name>
    <dbReference type="NCBI Taxonomy" id="449393"/>
    <lineage>
        <taxon>unclassified sequences</taxon>
        <taxon>metagenomes</taxon>
        <taxon>ecological metagenomes</taxon>
    </lineage>
</organism>
<sequence length="688" mass="75855">MDVLTTREGIDEARVLGEVSDAAQFDLVVVRYEQHTARGGDERLAELPAFLAAHRDVVEVRLVRAEATRPCNRLVEGGVNPSVGGNLGEEPLPVRGAQLLKLPVLEQGVDELRPLVAQFLERLCVGGEPGFGLLDRGKAALAEQDLAELDSGVEVELAPCHEMHLGHEPLALRREALVERAQFRNVHGDTVVLHFGEHPNERVLDVPVERIHTLRLERSLNGWCEPRHGERCATRTDRVVHRGVAEVQLAARCTLGREHIARVSGEQFAEGVPTLGRVQQVCGDHGVEREVMQVHTQTEQRAHQGLGVVRSDGAPVVERSDERGIAEHARRDPQDLGEIRVCHDGEPAERRATGLARPCARKVERRAPCQCSDRLRGTACGADLGLDGIRSVRPIGGIRVVVPRADHQTQPVEQRPELEEVEQSPHLDHVRVDLGLLNIHGDRGIPAKQHQVVVHARLCLVGGERLAKLGGLRPNVPVDAVQIAVGVDEFRGRLLPNPGHTRQVVTRVPAQRRVLRILLRGDPGALEDAGLVVERVVTHAALVVQHTHERVLDELITVPVPRDNDDVVARVAHALDHRCNEVVGLPARCVERSDAQCREYLPHQAHLLTKDVGARLALGLVRRVSDVAERRLGPVERSNDRLRMMILDEVDEHRGEAVHRVGDLPRCRGHVGRQGEKRPIGEGVPVQQ</sequence>
<accession>A0A6J6ZYQ9</accession>
<protein>
    <submittedName>
        <fullName evidence="2">Unannotated protein</fullName>
    </submittedName>
</protein>
<evidence type="ECO:0000313" key="2">
    <source>
        <dbReference type="EMBL" id="CAB4825743.1"/>
    </source>
</evidence>
<feature type="region of interest" description="Disordered" evidence="1">
    <location>
        <begin position="668"/>
        <end position="688"/>
    </location>
</feature>
<gene>
    <name evidence="2" type="ORF">UFOPK3001_02450</name>
</gene>
<dbReference type="EMBL" id="CAFAAJ010000244">
    <property type="protein sequence ID" value="CAB4825743.1"/>
    <property type="molecule type" value="Genomic_DNA"/>
</dbReference>
<name>A0A6J6ZYQ9_9ZZZZ</name>
<proteinExistence type="predicted"/>
<dbReference type="AlphaFoldDB" id="A0A6J6ZYQ9"/>
<evidence type="ECO:0000256" key="1">
    <source>
        <dbReference type="SAM" id="MobiDB-lite"/>
    </source>
</evidence>
<reference evidence="2" key="1">
    <citation type="submission" date="2020-05" db="EMBL/GenBank/DDBJ databases">
        <authorList>
            <person name="Chiriac C."/>
            <person name="Salcher M."/>
            <person name="Ghai R."/>
            <person name="Kavagutti S V."/>
        </authorList>
    </citation>
    <scope>NUCLEOTIDE SEQUENCE</scope>
</reference>